<keyword evidence="2" id="KW-1185">Reference proteome</keyword>
<dbReference type="EMBL" id="AZBU02000002">
    <property type="protein sequence ID" value="TKR94809.1"/>
    <property type="molecule type" value="Genomic_DNA"/>
</dbReference>
<accession>A0A4U5PE89</accession>
<gene>
    <name evidence="1" type="ORF">L596_009046</name>
</gene>
<sequence>MIAISMFLGTYLSTSKLIHTQDSTKLERTLGGSTKVPEAPPAGMGTGVVIGLLGIPGGPGRPRAYAIIS</sequence>
<dbReference type="AlphaFoldDB" id="A0A4U5PE89"/>
<reference evidence="1 2" key="2">
    <citation type="journal article" date="2019" name="G3 (Bethesda)">
        <title>Hybrid Assembly of the Genome of the Entomopathogenic Nematode Steinernema carpocapsae Identifies the X-Chromosome.</title>
        <authorList>
            <person name="Serra L."/>
            <person name="Macchietto M."/>
            <person name="Macias-Munoz A."/>
            <person name="McGill C.J."/>
            <person name="Rodriguez I.M."/>
            <person name="Rodriguez B."/>
            <person name="Murad R."/>
            <person name="Mortazavi A."/>
        </authorList>
    </citation>
    <scope>NUCLEOTIDE SEQUENCE [LARGE SCALE GENOMIC DNA]</scope>
    <source>
        <strain evidence="1 2">ALL</strain>
    </source>
</reference>
<dbReference type="Proteomes" id="UP000298663">
    <property type="component" value="Unassembled WGS sequence"/>
</dbReference>
<organism evidence="1 2">
    <name type="scientific">Steinernema carpocapsae</name>
    <name type="common">Entomopathogenic nematode</name>
    <dbReference type="NCBI Taxonomy" id="34508"/>
    <lineage>
        <taxon>Eukaryota</taxon>
        <taxon>Metazoa</taxon>
        <taxon>Ecdysozoa</taxon>
        <taxon>Nematoda</taxon>
        <taxon>Chromadorea</taxon>
        <taxon>Rhabditida</taxon>
        <taxon>Tylenchina</taxon>
        <taxon>Panagrolaimomorpha</taxon>
        <taxon>Strongyloidoidea</taxon>
        <taxon>Steinernematidae</taxon>
        <taxon>Steinernema</taxon>
    </lineage>
</organism>
<proteinExistence type="predicted"/>
<name>A0A4U5PE89_STECR</name>
<protein>
    <submittedName>
        <fullName evidence="1">Uncharacterized protein</fullName>
    </submittedName>
</protein>
<evidence type="ECO:0000313" key="1">
    <source>
        <dbReference type="EMBL" id="TKR94809.1"/>
    </source>
</evidence>
<comment type="caution">
    <text evidence="1">The sequence shown here is derived from an EMBL/GenBank/DDBJ whole genome shotgun (WGS) entry which is preliminary data.</text>
</comment>
<evidence type="ECO:0000313" key="2">
    <source>
        <dbReference type="Proteomes" id="UP000298663"/>
    </source>
</evidence>
<reference evidence="1 2" key="1">
    <citation type="journal article" date="2015" name="Genome Biol.">
        <title>Comparative genomics of Steinernema reveals deeply conserved gene regulatory networks.</title>
        <authorList>
            <person name="Dillman A.R."/>
            <person name="Macchietto M."/>
            <person name="Porter C.F."/>
            <person name="Rogers A."/>
            <person name="Williams B."/>
            <person name="Antoshechkin I."/>
            <person name="Lee M.M."/>
            <person name="Goodwin Z."/>
            <person name="Lu X."/>
            <person name="Lewis E.E."/>
            <person name="Goodrich-Blair H."/>
            <person name="Stock S.P."/>
            <person name="Adams B.J."/>
            <person name="Sternberg P.W."/>
            <person name="Mortazavi A."/>
        </authorList>
    </citation>
    <scope>NUCLEOTIDE SEQUENCE [LARGE SCALE GENOMIC DNA]</scope>
    <source>
        <strain evidence="1 2">ALL</strain>
    </source>
</reference>